<feature type="domain" description="FAR1" evidence="1">
    <location>
        <begin position="18"/>
        <end position="105"/>
    </location>
</feature>
<evidence type="ECO:0000313" key="2">
    <source>
        <dbReference type="EMBL" id="GAV71075.1"/>
    </source>
</evidence>
<proteinExistence type="predicted"/>
<evidence type="ECO:0000313" key="3">
    <source>
        <dbReference type="Proteomes" id="UP000187406"/>
    </source>
</evidence>
<dbReference type="STRING" id="3775.A0A1Q3BSX6"/>
<dbReference type="InParanoid" id="A0A1Q3BSX6"/>
<accession>A0A1Q3BSX6</accession>
<dbReference type="PANTHER" id="PTHR46328:SF41">
    <property type="entry name" value="FAR1 DNA BINDING DOMAIN, FHY3_FAR1 FAMILY-RELATED"/>
    <property type="match status" value="1"/>
</dbReference>
<sequence length="118" mass="13742">ISESIFGKSFATSNDAYTFYNNYALSKGFGIRKQTHTKSRSMGDLIRIVYVCNQDGEKSLRDGEVQETRRRRDTRTGCMAKLEVALANNEMWIVDKFNDVHNHFIIPRKVMKHRSHKK</sequence>
<dbReference type="Proteomes" id="UP000187406">
    <property type="component" value="Unassembled WGS sequence"/>
</dbReference>
<organism evidence="2 3">
    <name type="scientific">Cephalotus follicularis</name>
    <name type="common">Albany pitcher plant</name>
    <dbReference type="NCBI Taxonomy" id="3775"/>
    <lineage>
        <taxon>Eukaryota</taxon>
        <taxon>Viridiplantae</taxon>
        <taxon>Streptophyta</taxon>
        <taxon>Embryophyta</taxon>
        <taxon>Tracheophyta</taxon>
        <taxon>Spermatophyta</taxon>
        <taxon>Magnoliopsida</taxon>
        <taxon>eudicotyledons</taxon>
        <taxon>Gunneridae</taxon>
        <taxon>Pentapetalae</taxon>
        <taxon>rosids</taxon>
        <taxon>fabids</taxon>
        <taxon>Oxalidales</taxon>
        <taxon>Cephalotaceae</taxon>
        <taxon>Cephalotus</taxon>
    </lineage>
</organism>
<dbReference type="OrthoDB" id="751756at2759"/>
<comment type="caution">
    <text evidence="2">The sequence shown here is derived from an EMBL/GenBank/DDBJ whole genome shotgun (WGS) entry which is preliminary data.</text>
</comment>
<reference evidence="3" key="1">
    <citation type="submission" date="2016-04" db="EMBL/GenBank/DDBJ databases">
        <title>Cephalotus genome sequencing.</title>
        <authorList>
            <person name="Fukushima K."/>
            <person name="Hasebe M."/>
            <person name="Fang X."/>
        </authorList>
    </citation>
    <scope>NUCLEOTIDE SEQUENCE [LARGE SCALE GENOMIC DNA]</scope>
    <source>
        <strain evidence="3">cv. St1</strain>
    </source>
</reference>
<feature type="non-terminal residue" evidence="2">
    <location>
        <position position="118"/>
    </location>
</feature>
<dbReference type="EMBL" id="BDDD01000869">
    <property type="protein sequence ID" value="GAV71075.1"/>
    <property type="molecule type" value="Genomic_DNA"/>
</dbReference>
<feature type="non-terminal residue" evidence="2">
    <location>
        <position position="1"/>
    </location>
</feature>
<dbReference type="AlphaFoldDB" id="A0A1Q3BSX6"/>
<dbReference type="Pfam" id="PF03101">
    <property type="entry name" value="FAR1"/>
    <property type="match status" value="1"/>
</dbReference>
<evidence type="ECO:0000259" key="1">
    <source>
        <dbReference type="Pfam" id="PF03101"/>
    </source>
</evidence>
<dbReference type="PANTHER" id="PTHR46328">
    <property type="entry name" value="FAR-RED IMPAIRED RESPONSIVE (FAR1) FAMILY PROTEIN-RELATED"/>
    <property type="match status" value="1"/>
</dbReference>
<name>A0A1Q3BSX6_CEPFO</name>
<keyword evidence="3" id="KW-1185">Reference proteome</keyword>
<dbReference type="InterPro" id="IPR004330">
    <property type="entry name" value="FAR1_DNA_bnd_dom"/>
</dbReference>
<protein>
    <submittedName>
        <fullName evidence="2">FAR1 domain-containing protein</fullName>
    </submittedName>
</protein>
<gene>
    <name evidence="2" type="ORF">CFOL_v3_14569</name>
</gene>